<dbReference type="EMBL" id="JBBXMP010000008">
    <property type="protein sequence ID" value="KAL0070153.1"/>
    <property type="molecule type" value="Genomic_DNA"/>
</dbReference>
<comment type="caution">
    <text evidence="1">The sequence shown here is derived from an EMBL/GenBank/DDBJ whole genome shotgun (WGS) entry which is preliminary data.</text>
</comment>
<gene>
    <name evidence="1" type="ORF">AAF712_002643</name>
</gene>
<reference evidence="1 2" key="1">
    <citation type="submission" date="2024-05" db="EMBL/GenBank/DDBJ databases">
        <title>A draft genome resource for the thread blight pathogen Marasmius tenuissimus strain MS-2.</title>
        <authorList>
            <person name="Yulfo-Soto G.E."/>
            <person name="Baruah I.K."/>
            <person name="Amoako-Attah I."/>
            <person name="Bukari Y."/>
            <person name="Meinhardt L.W."/>
            <person name="Bailey B.A."/>
            <person name="Cohen S.P."/>
        </authorList>
    </citation>
    <scope>NUCLEOTIDE SEQUENCE [LARGE SCALE GENOMIC DNA]</scope>
    <source>
        <strain evidence="1 2">MS-2</strain>
    </source>
</reference>
<evidence type="ECO:0008006" key="3">
    <source>
        <dbReference type="Google" id="ProtNLM"/>
    </source>
</evidence>
<sequence>MRSEGKIIIGRQQRSAMDRFFVCLVETYEQLADEFVAGEHDPIWMATKIAEAEAKEKHAQELEVWWQNREEEHELELAVKRKERQNAILQRLSDLGWAKEIEHERQMNGLSRLHQFRIGTQAKKLTEKDWDDLKPKLEGVLQEVRNARLEKELYAKWTQRYFKFQSLLQAEYDKLPFNTVGPSIADLADLPQFQEKLFLPIEHELAQADLADLILQLPEIRTQWVRSREEELIELLKENDVDTTAGREVLHYAVNVFSCNHCSSSCVYPRPLMHQCSRYKPESDYRNSCLTTPWPSLLNYMEATDSRVWGISCFTIRKGFVKVAQDVISAVGLPASATMADVRKTDGWIVCPDGLERRQLYPVMRAIYSKRVHLALGPNWRVATEEEAVEASQGAGKRPLPYGDSMCCHCETLLQDPQMIMVHMKDAHGLEECTPDDIILHVDSQPDYLQHNSVILGPLPDS</sequence>
<proteinExistence type="predicted"/>
<protein>
    <recommendedName>
        <fullName evidence="3">C2H2-type domain-containing protein</fullName>
    </recommendedName>
</protein>
<evidence type="ECO:0000313" key="1">
    <source>
        <dbReference type="EMBL" id="KAL0070153.1"/>
    </source>
</evidence>
<organism evidence="1 2">
    <name type="scientific">Marasmius tenuissimus</name>
    <dbReference type="NCBI Taxonomy" id="585030"/>
    <lineage>
        <taxon>Eukaryota</taxon>
        <taxon>Fungi</taxon>
        <taxon>Dikarya</taxon>
        <taxon>Basidiomycota</taxon>
        <taxon>Agaricomycotina</taxon>
        <taxon>Agaricomycetes</taxon>
        <taxon>Agaricomycetidae</taxon>
        <taxon>Agaricales</taxon>
        <taxon>Marasmiineae</taxon>
        <taxon>Marasmiaceae</taxon>
        <taxon>Marasmius</taxon>
    </lineage>
</organism>
<dbReference type="Proteomes" id="UP001437256">
    <property type="component" value="Unassembled WGS sequence"/>
</dbReference>
<name>A0ABR3A8X0_9AGAR</name>
<evidence type="ECO:0000313" key="2">
    <source>
        <dbReference type="Proteomes" id="UP001437256"/>
    </source>
</evidence>
<accession>A0ABR3A8X0</accession>
<keyword evidence="2" id="KW-1185">Reference proteome</keyword>